<name>A0A5K0Y9R7_9MAGN</name>
<dbReference type="EMBL" id="LR721777">
    <property type="protein sequence ID" value="VVV74861.1"/>
    <property type="molecule type" value="Genomic_DNA"/>
</dbReference>
<evidence type="ECO:0000313" key="1">
    <source>
        <dbReference type="EMBL" id="VVV74861.1"/>
    </source>
</evidence>
<dbReference type="Gramene" id="NC12G0093730.1">
    <property type="protein sequence ID" value="NC12G0093730.1:cds"/>
    <property type="gene ID" value="NC12G0093730"/>
</dbReference>
<gene>
    <name evidence="1" type="ORF">NYM_LOCUS7838</name>
</gene>
<dbReference type="AlphaFoldDB" id="A0A5K0Y9R7"/>
<protein>
    <submittedName>
        <fullName evidence="1">Uncharacterized protein</fullName>
    </submittedName>
</protein>
<proteinExistence type="predicted"/>
<reference evidence="1" key="1">
    <citation type="submission" date="2019-09" db="EMBL/GenBank/DDBJ databases">
        <authorList>
            <person name="Zhang L."/>
        </authorList>
    </citation>
    <scope>NUCLEOTIDE SEQUENCE</scope>
</reference>
<sequence>MHFRGDFSVTFLLFLFTTTNPVAVLFMLVGIASPAVAASSSGSPLLNDRLLVGITLLHEAANEGAGQSLSLASLSYS</sequence>
<organism evidence="1">
    <name type="scientific">Nymphaea colorata</name>
    <name type="common">pocket water lily</name>
    <dbReference type="NCBI Taxonomy" id="210225"/>
    <lineage>
        <taxon>Eukaryota</taxon>
        <taxon>Viridiplantae</taxon>
        <taxon>Streptophyta</taxon>
        <taxon>Embryophyta</taxon>
        <taxon>Tracheophyta</taxon>
        <taxon>Spermatophyta</taxon>
        <taxon>Magnoliopsida</taxon>
        <taxon>Nymphaeales</taxon>
        <taxon>Nymphaeaceae</taxon>
        <taxon>Nymphaea</taxon>
    </lineage>
</organism>
<accession>A0A5K0Y9R7</accession>